<evidence type="ECO:0000313" key="2">
    <source>
        <dbReference type="Proteomes" id="UP000006038"/>
    </source>
</evidence>
<dbReference type="AlphaFoldDB" id="J3MZK1"/>
<reference evidence="1" key="1">
    <citation type="journal article" date="2013" name="Nat. Commun.">
        <title>Whole-genome sequencing of Oryza brachyantha reveals mechanisms underlying Oryza genome evolution.</title>
        <authorList>
            <person name="Chen J."/>
            <person name="Huang Q."/>
            <person name="Gao D."/>
            <person name="Wang J."/>
            <person name="Lang Y."/>
            <person name="Liu T."/>
            <person name="Li B."/>
            <person name="Bai Z."/>
            <person name="Luis Goicoechea J."/>
            <person name="Liang C."/>
            <person name="Chen C."/>
            <person name="Zhang W."/>
            <person name="Sun S."/>
            <person name="Liao Y."/>
            <person name="Zhang X."/>
            <person name="Yang L."/>
            <person name="Song C."/>
            <person name="Wang M."/>
            <person name="Shi J."/>
            <person name="Liu G."/>
            <person name="Liu J."/>
            <person name="Zhou H."/>
            <person name="Zhou W."/>
            <person name="Yu Q."/>
            <person name="An N."/>
            <person name="Chen Y."/>
            <person name="Cai Q."/>
            <person name="Wang B."/>
            <person name="Liu B."/>
            <person name="Min J."/>
            <person name="Huang Y."/>
            <person name="Wu H."/>
            <person name="Li Z."/>
            <person name="Zhang Y."/>
            <person name="Yin Y."/>
            <person name="Song W."/>
            <person name="Jiang J."/>
            <person name="Jackson S.A."/>
            <person name="Wing R.A."/>
            <person name="Wang J."/>
            <person name="Chen M."/>
        </authorList>
    </citation>
    <scope>NUCLEOTIDE SEQUENCE [LARGE SCALE GENOMIC DNA]</scope>
    <source>
        <strain evidence="1">cv. IRGC 101232</strain>
    </source>
</reference>
<dbReference type="EnsemblPlants" id="OB09G24300.1">
    <property type="protein sequence ID" value="OB09G24300.1"/>
    <property type="gene ID" value="OB09G24300"/>
</dbReference>
<dbReference type="HOGENOM" id="CLU_2945437_0_0_1"/>
<sequence>MSCAFQVINIHHRNSSLFHNFDVDVTWLGPYLVLFRVPFRQSIPRVQTNHILSFMLCNRM</sequence>
<reference evidence="1" key="2">
    <citation type="submission" date="2013-04" db="UniProtKB">
        <authorList>
            <consortium name="EnsemblPlants"/>
        </authorList>
    </citation>
    <scope>IDENTIFICATION</scope>
</reference>
<accession>J3MZK1</accession>
<proteinExistence type="predicted"/>
<protein>
    <submittedName>
        <fullName evidence="1">Uncharacterized protein</fullName>
    </submittedName>
</protein>
<keyword evidence="2" id="KW-1185">Reference proteome</keyword>
<evidence type="ECO:0000313" key="1">
    <source>
        <dbReference type="EnsemblPlants" id="OB09G24300.1"/>
    </source>
</evidence>
<name>J3MZK1_ORYBR</name>
<dbReference type="Proteomes" id="UP000006038">
    <property type="component" value="Chromosome 9"/>
</dbReference>
<dbReference type="Gramene" id="OB09G24300.1">
    <property type="protein sequence ID" value="OB09G24300.1"/>
    <property type="gene ID" value="OB09G24300"/>
</dbReference>
<organism evidence="1">
    <name type="scientific">Oryza brachyantha</name>
    <name type="common">malo sina</name>
    <dbReference type="NCBI Taxonomy" id="4533"/>
    <lineage>
        <taxon>Eukaryota</taxon>
        <taxon>Viridiplantae</taxon>
        <taxon>Streptophyta</taxon>
        <taxon>Embryophyta</taxon>
        <taxon>Tracheophyta</taxon>
        <taxon>Spermatophyta</taxon>
        <taxon>Magnoliopsida</taxon>
        <taxon>Liliopsida</taxon>
        <taxon>Poales</taxon>
        <taxon>Poaceae</taxon>
        <taxon>BOP clade</taxon>
        <taxon>Oryzoideae</taxon>
        <taxon>Oryzeae</taxon>
        <taxon>Oryzinae</taxon>
        <taxon>Oryza</taxon>
    </lineage>
</organism>